<organism evidence="7 8">
    <name type="scientific">Circinella minor</name>
    <dbReference type="NCBI Taxonomy" id="1195481"/>
    <lineage>
        <taxon>Eukaryota</taxon>
        <taxon>Fungi</taxon>
        <taxon>Fungi incertae sedis</taxon>
        <taxon>Mucoromycota</taxon>
        <taxon>Mucoromycotina</taxon>
        <taxon>Mucoromycetes</taxon>
        <taxon>Mucorales</taxon>
        <taxon>Lichtheimiaceae</taxon>
        <taxon>Circinella</taxon>
    </lineage>
</organism>
<feature type="binding site" evidence="3">
    <location>
        <position position="56"/>
    </location>
    <ligand>
        <name>ATP</name>
        <dbReference type="ChEBI" id="CHEBI:30616"/>
    </ligand>
</feature>
<comment type="caution">
    <text evidence="7">The sequence shown here is derived from an EMBL/GenBank/DDBJ whole genome shotgun (WGS) entry which is preliminary data.</text>
</comment>
<dbReference type="PANTHER" id="PTHR24346">
    <property type="entry name" value="MAP/MICROTUBULE AFFINITY-REGULATING KINASE"/>
    <property type="match status" value="1"/>
</dbReference>
<dbReference type="InterPro" id="IPR017441">
    <property type="entry name" value="Protein_kinase_ATP_BS"/>
</dbReference>
<dbReference type="PROSITE" id="PS50011">
    <property type="entry name" value="PROTEIN_KINASE_DOM"/>
    <property type="match status" value="1"/>
</dbReference>
<dbReference type="FunFam" id="1.10.510.10:FF:000571">
    <property type="entry name" value="Maternal embryonic leucine zipper kinase"/>
    <property type="match status" value="1"/>
</dbReference>
<dbReference type="GO" id="GO:0035556">
    <property type="term" value="P:intracellular signal transduction"/>
    <property type="evidence" value="ECO:0007669"/>
    <property type="project" value="TreeGrafter"/>
</dbReference>
<feature type="compositionally biased region" description="Low complexity" evidence="5">
    <location>
        <begin position="334"/>
        <end position="347"/>
    </location>
</feature>
<feature type="compositionally biased region" description="Low complexity" evidence="5">
    <location>
        <begin position="397"/>
        <end position="424"/>
    </location>
</feature>
<dbReference type="InterPro" id="IPR000719">
    <property type="entry name" value="Prot_kinase_dom"/>
</dbReference>
<feature type="compositionally biased region" description="Low complexity" evidence="5">
    <location>
        <begin position="295"/>
        <end position="304"/>
    </location>
</feature>
<dbReference type="PANTHER" id="PTHR24346:SF30">
    <property type="entry name" value="MATERNAL EMBRYONIC LEUCINE ZIPPER KINASE"/>
    <property type="match status" value="1"/>
</dbReference>
<dbReference type="SMART" id="SM00220">
    <property type="entry name" value="S_TKc"/>
    <property type="match status" value="1"/>
</dbReference>
<dbReference type="AlphaFoldDB" id="A0A8H7S8V3"/>
<evidence type="ECO:0000256" key="4">
    <source>
        <dbReference type="RuleBase" id="RU000304"/>
    </source>
</evidence>
<dbReference type="EMBL" id="JAEPRB010000053">
    <property type="protein sequence ID" value="KAG2223857.1"/>
    <property type="molecule type" value="Genomic_DNA"/>
</dbReference>
<sequence>MVAMTSVSSKRLDEVKSRKSALFDGRYERICTLGKGNFGKVYLARDCSTGQEVAVKVVDKTSIKSGDQRQHALNEKEICEGFAQRLNHKNVVNVYEVFTDHENIYVAMEYVEGGELFEKIKQRHRLEEPLAKRWFREIIEAVYYIHKNGIVHRDLKPENVLIDKYQKIRICDFGFGKFCERQQVLNTYCGSPFYAAPEMVTATPYRGPPVDMWSCGVILFAMLAGTLPFQGNDMPQLFRRINNGAYTMPQHISREAADLINRLLCKSAKGRISAEECLKHPWLNHNNRLVGGLESSSSTTPKATTKSKYHHPSTPCLSLSRLSSSDQTQPTTPATTISVINNNNNNVAPTITTVATTLEETGSSSLHSSNNKKSKASRLFTKMFTKKTQVAPTTRTKNNSNGKNSNNNSNNSSTTSNNNNLSSPKKGKKRIKDVEHKVVHRFKGFLKTAFQRRLTEKD</sequence>
<dbReference type="FunFam" id="3.30.200.20:FF:000042">
    <property type="entry name" value="Aurora kinase A"/>
    <property type="match status" value="1"/>
</dbReference>
<dbReference type="Proteomes" id="UP000646827">
    <property type="component" value="Unassembled WGS sequence"/>
</dbReference>
<reference evidence="7 8" key="1">
    <citation type="submission" date="2020-12" db="EMBL/GenBank/DDBJ databases">
        <title>Metabolic potential, ecology and presence of endohyphal bacteria is reflected in genomic diversity of Mucoromycotina.</title>
        <authorList>
            <person name="Muszewska A."/>
            <person name="Okrasinska A."/>
            <person name="Steczkiewicz K."/>
            <person name="Drgas O."/>
            <person name="Orlowska M."/>
            <person name="Perlinska-Lenart U."/>
            <person name="Aleksandrzak-Piekarczyk T."/>
            <person name="Szatraj K."/>
            <person name="Zielenkiewicz U."/>
            <person name="Pilsyk S."/>
            <person name="Malc E."/>
            <person name="Mieczkowski P."/>
            <person name="Kruszewska J.S."/>
            <person name="Biernat P."/>
            <person name="Pawlowska J."/>
        </authorList>
    </citation>
    <scope>NUCLEOTIDE SEQUENCE [LARGE SCALE GENOMIC DNA]</scope>
    <source>
        <strain evidence="7 8">CBS 142.35</strain>
    </source>
</reference>
<gene>
    <name evidence="7" type="ORF">INT45_012730</name>
</gene>
<dbReference type="GO" id="GO:0005524">
    <property type="term" value="F:ATP binding"/>
    <property type="evidence" value="ECO:0007669"/>
    <property type="project" value="UniProtKB-UniRule"/>
</dbReference>
<feature type="region of interest" description="Disordered" evidence="5">
    <location>
        <begin position="291"/>
        <end position="347"/>
    </location>
</feature>
<dbReference type="PROSITE" id="PS00108">
    <property type="entry name" value="PROTEIN_KINASE_ST"/>
    <property type="match status" value="1"/>
</dbReference>
<dbReference type="InterPro" id="IPR011009">
    <property type="entry name" value="Kinase-like_dom_sf"/>
</dbReference>
<evidence type="ECO:0000313" key="8">
    <source>
        <dbReference type="Proteomes" id="UP000646827"/>
    </source>
</evidence>
<feature type="compositionally biased region" description="Polar residues" evidence="5">
    <location>
        <begin position="386"/>
        <end position="396"/>
    </location>
</feature>
<accession>A0A8H7S8V3</accession>
<evidence type="ECO:0000256" key="2">
    <source>
        <dbReference type="ARBA" id="ARBA00022840"/>
    </source>
</evidence>
<dbReference type="Pfam" id="PF00069">
    <property type="entry name" value="Pkinase"/>
    <property type="match status" value="1"/>
</dbReference>
<keyword evidence="4" id="KW-0418">Kinase</keyword>
<evidence type="ECO:0000256" key="3">
    <source>
        <dbReference type="PROSITE-ProRule" id="PRU10141"/>
    </source>
</evidence>
<proteinExistence type="inferred from homology"/>
<evidence type="ECO:0000313" key="7">
    <source>
        <dbReference type="EMBL" id="KAG2223857.1"/>
    </source>
</evidence>
<keyword evidence="8" id="KW-1185">Reference proteome</keyword>
<keyword evidence="1 3" id="KW-0547">Nucleotide-binding</keyword>
<dbReference type="GO" id="GO:0005737">
    <property type="term" value="C:cytoplasm"/>
    <property type="evidence" value="ECO:0007669"/>
    <property type="project" value="TreeGrafter"/>
</dbReference>
<dbReference type="SUPFAM" id="SSF56112">
    <property type="entry name" value="Protein kinase-like (PK-like)"/>
    <property type="match status" value="1"/>
</dbReference>
<dbReference type="Gene3D" id="1.10.510.10">
    <property type="entry name" value="Transferase(Phosphotransferase) domain 1"/>
    <property type="match status" value="1"/>
</dbReference>
<dbReference type="GO" id="GO:0004674">
    <property type="term" value="F:protein serine/threonine kinase activity"/>
    <property type="evidence" value="ECO:0007669"/>
    <property type="project" value="UniProtKB-KW"/>
</dbReference>
<comment type="similarity">
    <text evidence="4">Belongs to the protein kinase superfamily.</text>
</comment>
<evidence type="ECO:0000259" key="6">
    <source>
        <dbReference type="PROSITE" id="PS50011"/>
    </source>
</evidence>
<dbReference type="PROSITE" id="PS00107">
    <property type="entry name" value="PROTEIN_KINASE_ATP"/>
    <property type="match status" value="1"/>
</dbReference>
<evidence type="ECO:0000256" key="1">
    <source>
        <dbReference type="ARBA" id="ARBA00022741"/>
    </source>
</evidence>
<keyword evidence="2 3" id="KW-0067">ATP-binding</keyword>
<protein>
    <recommendedName>
        <fullName evidence="6">Protein kinase domain-containing protein</fullName>
    </recommendedName>
</protein>
<feature type="region of interest" description="Disordered" evidence="5">
    <location>
        <begin position="383"/>
        <end position="435"/>
    </location>
</feature>
<dbReference type="CDD" id="cd14003">
    <property type="entry name" value="STKc_AMPK-like"/>
    <property type="match status" value="1"/>
</dbReference>
<dbReference type="OrthoDB" id="193931at2759"/>
<keyword evidence="4" id="KW-0808">Transferase</keyword>
<dbReference type="InterPro" id="IPR008271">
    <property type="entry name" value="Ser/Thr_kinase_AS"/>
</dbReference>
<name>A0A8H7S8V3_9FUNG</name>
<evidence type="ECO:0000256" key="5">
    <source>
        <dbReference type="SAM" id="MobiDB-lite"/>
    </source>
</evidence>
<feature type="compositionally biased region" description="Polar residues" evidence="5">
    <location>
        <begin position="315"/>
        <end position="333"/>
    </location>
</feature>
<feature type="domain" description="Protein kinase" evidence="6">
    <location>
        <begin position="27"/>
        <end position="283"/>
    </location>
</feature>
<keyword evidence="4" id="KW-0723">Serine/threonine-protein kinase</keyword>